<protein>
    <submittedName>
        <fullName evidence="1">Uncharacterized protein</fullName>
    </submittedName>
</protein>
<proteinExistence type="predicted"/>
<sequence length="84" mass="9664">MFLILLELIAGATAHQTRLANALVVFSQIAEDGEIEVRISVGFSIQIPCGFYQQWLCNCIWIRANPWSLRRAFQLHYLNKRGRS</sequence>
<dbReference type="AlphaFoldDB" id="A0A7R9PGU2"/>
<accession>A0A7R9PGU2</accession>
<gene>
    <name evidence="1" type="ORF">TGEB3V08_LOCUS283</name>
</gene>
<organism evidence="1">
    <name type="scientific">Timema genevievae</name>
    <name type="common">Walking stick</name>
    <dbReference type="NCBI Taxonomy" id="629358"/>
    <lineage>
        <taxon>Eukaryota</taxon>
        <taxon>Metazoa</taxon>
        <taxon>Ecdysozoa</taxon>
        <taxon>Arthropoda</taxon>
        <taxon>Hexapoda</taxon>
        <taxon>Insecta</taxon>
        <taxon>Pterygota</taxon>
        <taxon>Neoptera</taxon>
        <taxon>Polyneoptera</taxon>
        <taxon>Phasmatodea</taxon>
        <taxon>Timematodea</taxon>
        <taxon>Timematoidea</taxon>
        <taxon>Timematidae</taxon>
        <taxon>Timema</taxon>
    </lineage>
</organism>
<evidence type="ECO:0000313" key="1">
    <source>
        <dbReference type="EMBL" id="CAD7585816.1"/>
    </source>
</evidence>
<dbReference type="EMBL" id="OE839146">
    <property type="protein sequence ID" value="CAD7585816.1"/>
    <property type="molecule type" value="Genomic_DNA"/>
</dbReference>
<reference evidence="1" key="1">
    <citation type="submission" date="2020-11" db="EMBL/GenBank/DDBJ databases">
        <authorList>
            <person name="Tran Van P."/>
        </authorList>
    </citation>
    <scope>NUCLEOTIDE SEQUENCE</scope>
</reference>
<name>A0A7R9PGU2_TIMGE</name>